<dbReference type="EMBL" id="CAEZWI010000142">
    <property type="protein sequence ID" value="CAB4659531.1"/>
    <property type="molecule type" value="Genomic_DNA"/>
</dbReference>
<protein>
    <submittedName>
        <fullName evidence="1">Unannotated protein</fullName>
    </submittedName>
</protein>
<name>A0A6J6KXW2_9ZZZZ</name>
<dbReference type="AlphaFoldDB" id="A0A6J6KXW2"/>
<organism evidence="1">
    <name type="scientific">freshwater metagenome</name>
    <dbReference type="NCBI Taxonomy" id="449393"/>
    <lineage>
        <taxon>unclassified sequences</taxon>
        <taxon>metagenomes</taxon>
        <taxon>ecological metagenomes</taxon>
    </lineage>
</organism>
<evidence type="ECO:0000313" key="2">
    <source>
        <dbReference type="EMBL" id="CAB4659531.1"/>
    </source>
</evidence>
<evidence type="ECO:0000313" key="1">
    <source>
        <dbReference type="EMBL" id="CAB4654312.1"/>
    </source>
</evidence>
<reference evidence="1" key="1">
    <citation type="submission" date="2020-05" db="EMBL/GenBank/DDBJ databases">
        <authorList>
            <person name="Chiriac C."/>
            <person name="Salcher M."/>
            <person name="Ghai R."/>
            <person name="Kavagutti S V."/>
        </authorList>
    </citation>
    <scope>NUCLEOTIDE SEQUENCE</scope>
</reference>
<sequence length="32" mass="3726">MPLRSLHVGAYRQKVDVGIHPYVAQLMEYQLL</sequence>
<accession>A0A6J6KXW2</accession>
<proteinExistence type="predicted"/>
<gene>
    <name evidence="1" type="ORF">UFOPK2171_00819</name>
    <name evidence="2" type="ORF">UFOPK2237_00988</name>
</gene>
<dbReference type="EMBL" id="CAEZWD010000116">
    <property type="protein sequence ID" value="CAB4654312.1"/>
    <property type="molecule type" value="Genomic_DNA"/>
</dbReference>